<keyword evidence="3" id="KW-1185">Reference proteome</keyword>
<feature type="region of interest" description="Disordered" evidence="1">
    <location>
        <begin position="96"/>
        <end position="147"/>
    </location>
</feature>
<dbReference type="AlphaFoldDB" id="A0A4Z2H9D1"/>
<evidence type="ECO:0000313" key="3">
    <source>
        <dbReference type="Proteomes" id="UP000314294"/>
    </source>
</evidence>
<evidence type="ECO:0000256" key="1">
    <source>
        <dbReference type="SAM" id="MobiDB-lite"/>
    </source>
</evidence>
<organism evidence="2 3">
    <name type="scientific">Liparis tanakae</name>
    <name type="common">Tanaka's snailfish</name>
    <dbReference type="NCBI Taxonomy" id="230148"/>
    <lineage>
        <taxon>Eukaryota</taxon>
        <taxon>Metazoa</taxon>
        <taxon>Chordata</taxon>
        <taxon>Craniata</taxon>
        <taxon>Vertebrata</taxon>
        <taxon>Euteleostomi</taxon>
        <taxon>Actinopterygii</taxon>
        <taxon>Neopterygii</taxon>
        <taxon>Teleostei</taxon>
        <taxon>Neoteleostei</taxon>
        <taxon>Acanthomorphata</taxon>
        <taxon>Eupercaria</taxon>
        <taxon>Perciformes</taxon>
        <taxon>Cottioidei</taxon>
        <taxon>Cottales</taxon>
        <taxon>Liparidae</taxon>
        <taxon>Liparis</taxon>
    </lineage>
</organism>
<evidence type="ECO:0000313" key="2">
    <source>
        <dbReference type="EMBL" id="TNN62211.1"/>
    </source>
</evidence>
<feature type="region of interest" description="Disordered" evidence="1">
    <location>
        <begin position="46"/>
        <end position="65"/>
    </location>
</feature>
<gene>
    <name evidence="2" type="ORF">EYF80_027591</name>
</gene>
<reference evidence="2 3" key="1">
    <citation type="submission" date="2019-03" db="EMBL/GenBank/DDBJ databases">
        <title>First draft genome of Liparis tanakae, snailfish: a comprehensive survey of snailfish specific genes.</title>
        <authorList>
            <person name="Kim W."/>
            <person name="Song I."/>
            <person name="Jeong J.-H."/>
            <person name="Kim D."/>
            <person name="Kim S."/>
            <person name="Ryu S."/>
            <person name="Song J.Y."/>
            <person name="Lee S.K."/>
        </authorList>
    </citation>
    <scope>NUCLEOTIDE SEQUENCE [LARGE SCALE GENOMIC DNA]</scope>
    <source>
        <tissue evidence="2">Muscle</tissue>
    </source>
</reference>
<protein>
    <submittedName>
        <fullName evidence="2">Uncharacterized protein</fullName>
    </submittedName>
</protein>
<sequence length="155" mass="16380">MAEVTLSRGLRRATFRGLRVDDLMFSARARRLSSRLRGVSRVVTTPTAAGPEFPSPPGERAGRRTARQAAEALFLFLRIPVSGEGVGRGEWVCVARGPGMLGRPPRPRPAGELESQPSSARLHSSEAEGGGGGTPSDASQMLSSDAIATWLCGPK</sequence>
<name>A0A4Z2H9D1_9TELE</name>
<proteinExistence type="predicted"/>
<dbReference type="EMBL" id="SRLO01000299">
    <property type="protein sequence ID" value="TNN62211.1"/>
    <property type="molecule type" value="Genomic_DNA"/>
</dbReference>
<comment type="caution">
    <text evidence="2">The sequence shown here is derived from an EMBL/GenBank/DDBJ whole genome shotgun (WGS) entry which is preliminary data.</text>
</comment>
<accession>A0A4Z2H9D1</accession>
<dbReference type="Proteomes" id="UP000314294">
    <property type="component" value="Unassembled WGS sequence"/>
</dbReference>